<sequence>MIFKYKTNNTLPCTEKRHHVQKTLTRQPPRAEENNDALSQYTVNRMDILPGEDFAHSDHGGWREPPINDFASNADSLSVEIDEDEDEEPREAKGFARSNSPAAMQRNKGAAYAKVGEEGVNKMSRWTLYETSARYFMVGQDMMEKHFRIMTIDRTAGPNHLNIREDDIVYDRREMNQLINTIEEGNRNAGGMKLKCSSWGLLGFIRFTDAYYMLLITKRSQVAMLGGHYVYQIEATELIPLTTGSTSRFARDRNAEEARYLNILGSLDLTKSFYFSYSYNITRTLQHNIMREREAINRGDRRSEPDFNNMFVWNHHLLEPAKQSVKNVYDWCIPIIHGYIEQASIDVFGRRVYMAIIARRSRFFAGARYLKRGINDCGYVANDVETEQIVANKLTTSFHAPGPSMYTSPCYTSHVQHRGSIPVYWTQDNTGVTPKPDINVNLIDPFYTVAGIHFNDLFKRYGCPIYVLNLVKQRERTPRERKLTEEYERALAFLNQSLPEDKKIQYHAFDMSRAAKSRDQDVIEKLEEIAEVALQKSGFFLNGDPGEDDVSIQSGVTRTNCIDCLDRTNAAQFVIGKRALGRQLHALGIIEGLTVAYDTDCVNTFTHMWHAHGDTIAIQYGGSHLVNTMSTYRKINEWRSNGRDFVESFKRYYHNSFLDSQRQEAYNLFLGNYIYAAGQPMLWELPTDYYLHHSDPRKWTDQQKHDYIQWYNPDFLLPRTLPPYLGLSEETMKKGVEHFDDYWLEYYRPLALSSFAKIFSWKMSSRPRYLSDGSQQSAVWNPSPFVIRMPAPPAEPSSPDKKPRKGVTILDPHNDSNRFLPSSQPYGSDLLAKQAHGILRESSGTFDSQQSTLDTSFSSQQFAPANKNAMNQWTLKQFFENSLNPSVTTAEEEEYEQYISHPLNIPLVISAEEPTSTNMTDSHLEFFEYVRSGTGLPRASSVQSQYLSRDDGKTSFNDFAQQQDLLGGEIFLNGIGEEDFADYAEFLLVADNPLDVTEEDLGKKRYKAYRQWLRGKSLFKQSKVDPEAGR</sequence>
<dbReference type="EMBL" id="CP042193">
    <property type="protein sequence ID" value="QDS73278.1"/>
    <property type="molecule type" value="Genomic_DNA"/>
</dbReference>
<dbReference type="GO" id="GO:0012505">
    <property type="term" value="C:endomembrane system"/>
    <property type="evidence" value="ECO:0007669"/>
    <property type="project" value="UniProtKB-SubCell"/>
</dbReference>
<keyword evidence="3" id="KW-0472">Membrane</keyword>
<protein>
    <recommendedName>
        <fullName evidence="5">SAC domain-containing protein</fullName>
    </recommendedName>
</protein>
<dbReference type="PROSITE" id="PS50275">
    <property type="entry name" value="SAC"/>
    <property type="match status" value="1"/>
</dbReference>
<reference evidence="6 7" key="1">
    <citation type="submission" date="2019-07" db="EMBL/GenBank/DDBJ databases">
        <title>Finished genome of Venturia effusa.</title>
        <authorList>
            <person name="Young C.A."/>
            <person name="Cox M.P."/>
            <person name="Ganley A.R.D."/>
            <person name="David W.J."/>
        </authorList>
    </citation>
    <scope>NUCLEOTIDE SEQUENCE [LARGE SCALE GENOMIC DNA]</scope>
    <source>
        <strain evidence="7">albino</strain>
    </source>
</reference>
<evidence type="ECO:0000256" key="1">
    <source>
        <dbReference type="ARBA" id="ARBA00004308"/>
    </source>
</evidence>
<dbReference type="GO" id="GO:0043813">
    <property type="term" value="F:phosphatidylinositol-3,5-bisphosphate 5-phosphatase activity"/>
    <property type="evidence" value="ECO:0007669"/>
    <property type="project" value="InterPro"/>
</dbReference>
<gene>
    <name evidence="6" type="ORF">FKW77_004987</name>
</gene>
<dbReference type="OrthoDB" id="405996at2759"/>
<feature type="domain" description="SAC" evidence="5">
    <location>
        <begin position="264"/>
        <end position="622"/>
    </location>
</feature>
<accession>A0A517LCA6</accession>
<name>A0A517LCA6_9PEZI</name>
<evidence type="ECO:0000256" key="3">
    <source>
        <dbReference type="ARBA" id="ARBA00023136"/>
    </source>
</evidence>
<evidence type="ECO:0000313" key="6">
    <source>
        <dbReference type="EMBL" id="QDS73278.1"/>
    </source>
</evidence>
<evidence type="ECO:0000256" key="2">
    <source>
        <dbReference type="ARBA" id="ARBA00022801"/>
    </source>
</evidence>
<proteinExistence type="predicted"/>
<dbReference type="InterPro" id="IPR043573">
    <property type="entry name" value="Fig4-like"/>
</dbReference>
<dbReference type="Proteomes" id="UP000316270">
    <property type="component" value="Chromosome 9"/>
</dbReference>
<evidence type="ECO:0000259" key="5">
    <source>
        <dbReference type="PROSITE" id="PS50275"/>
    </source>
</evidence>
<keyword evidence="2" id="KW-0378">Hydrolase</keyword>
<dbReference type="PANTHER" id="PTHR45738">
    <property type="entry name" value="POLYPHOSPHOINOSITIDE PHOSPHATASE"/>
    <property type="match status" value="1"/>
</dbReference>
<dbReference type="InterPro" id="IPR002013">
    <property type="entry name" value="SAC_dom"/>
</dbReference>
<feature type="region of interest" description="Disordered" evidence="4">
    <location>
        <begin position="81"/>
        <end position="102"/>
    </location>
</feature>
<organism evidence="6 7">
    <name type="scientific">Venturia effusa</name>
    <dbReference type="NCBI Taxonomy" id="50376"/>
    <lineage>
        <taxon>Eukaryota</taxon>
        <taxon>Fungi</taxon>
        <taxon>Dikarya</taxon>
        <taxon>Ascomycota</taxon>
        <taxon>Pezizomycotina</taxon>
        <taxon>Dothideomycetes</taxon>
        <taxon>Pleosporomycetidae</taxon>
        <taxon>Venturiales</taxon>
        <taxon>Venturiaceae</taxon>
        <taxon>Venturia</taxon>
    </lineage>
</organism>
<keyword evidence="7" id="KW-1185">Reference proteome</keyword>
<feature type="region of interest" description="Disordered" evidence="4">
    <location>
        <begin position="789"/>
        <end position="824"/>
    </location>
</feature>
<dbReference type="STRING" id="50376.A0A517LCA6"/>
<dbReference type="GO" id="GO:0046856">
    <property type="term" value="P:phosphatidylinositol dephosphorylation"/>
    <property type="evidence" value="ECO:0007669"/>
    <property type="project" value="InterPro"/>
</dbReference>
<evidence type="ECO:0000313" key="7">
    <source>
        <dbReference type="Proteomes" id="UP000316270"/>
    </source>
</evidence>
<dbReference type="PANTHER" id="PTHR45738:SF5">
    <property type="entry name" value="POLYPHOSPHOINOSITIDE PHOSPHATASE"/>
    <property type="match status" value="1"/>
</dbReference>
<comment type="subcellular location">
    <subcellularLocation>
        <location evidence="1">Endomembrane system</location>
    </subcellularLocation>
</comment>
<dbReference type="Pfam" id="PF02383">
    <property type="entry name" value="Syja_N"/>
    <property type="match status" value="1"/>
</dbReference>
<evidence type="ECO:0000256" key="4">
    <source>
        <dbReference type="SAM" id="MobiDB-lite"/>
    </source>
</evidence>
<dbReference type="AlphaFoldDB" id="A0A517LCA6"/>